<dbReference type="EMBL" id="JAUHHV010000009">
    <property type="protein sequence ID" value="KAK1412474.1"/>
    <property type="molecule type" value="Genomic_DNA"/>
</dbReference>
<dbReference type="Proteomes" id="UP001229421">
    <property type="component" value="Unassembled WGS sequence"/>
</dbReference>
<sequence length="69" mass="8074">MQQEMNECISYTTLTLSLIYIPWSNVSPFDIFISNNQQTLTPHCSQNRENEKNVDVAQMLHLKKMRKTA</sequence>
<evidence type="ECO:0000313" key="1">
    <source>
        <dbReference type="EMBL" id="KAK1412474.1"/>
    </source>
</evidence>
<proteinExistence type="predicted"/>
<organism evidence="1 2">
    <name type="scientific">Tagetes erecta</name>
    <name type="common">African marigold</name>
    <dbReference type="NCBI Taxonomy" id="13708"/>
    <lineage>
        <taxon>Eukaryota</taxon>
        <taxon>Viridiplantae</taxon>
        <taxon>Streptophyta</taxon>
        <taxon>Embryophyta</taxon>
        <taxon>Tracheophyta</taxon>
        <taxon>Spermatophyta</taxon>
        <taxon>Magnoliopsida</taxon>
        <taxon>eudicotyledons</taxon>
        <taxon>Gunneridae</taxon>
        <taxon>Pentapetalae</taxon>
        <taxon>asterids</taxon>
        <taxon>campanulids</taxon>
        <taxon>Asterales</taxon>
        <taxon>Asteraceae</taxon>
        <taxon>Asteroideae</taxon>
        <taxon>Heliantheae alliance</taxon>
        <taxon>Tageteae</taxon>
        <taxon>Tagetes</taxon>
    </lineage>
</organism>
<reference evidence="1" key="1">
    <citation type="journal article" date="2023" name="bioRxiv">
        <title>Improved chromosome-level genome assembly for marigold (Tagetes erecta).</title>
        <authorList>
            <person name="Jiang F."/>
            <person name="Yuan L."/>
            <person name="Wang S."/>
            <person name="Wang H."/>
            <person name="Xu D."/>
            <person name="Wang A."/>
            <person name="Fan W."/>
        </authorList>
    </citation>
    <scope>NUCLEOTIDE SEQUENCE</scope>
    <source>
        <strain evidence="1">WSJ</strain>
        <tissue evidence="1">Leaf</tissue>
    </source>
</reference>
<dbReference type="AlphaFoldDB" id="A0AAD8NK20"/>
<name>A0AAD8NK20_TARER</name>
<evidence type="ECO:0000313" key="2">
    <source>
        <dbReference type="Proteomes" id="UP001229421"/>
    </source>
</evidence>
<accession>A0AAD8NK20</accession>
<protein>
    <submittedName>
        <fullName evidence="1">Uncharacterized protein</fullName>
    </submittedName>
</protein>
<gene>
    <name evidence="1" type="ORF">QVD17_33755</name>
</gene>
<keyword evidence="2" id="KW-1185">Reference proteome</keyword>
<comment type="caution">
    <text evidence="1">The sequence shown here is derived from an EMBL/GenBank/DDBJ whole genome shotgun (WGS) entry which is preliminary data.</text>
</comment>